<dbReference type="AlphaFoldDB" id="A0A7S4RGM7"/>
<protein>
    <submittedName>
        <fullName evidence="1">Uncharacterized protein</fullName>
    </submittedName>
</protein>
<proteinExistence type="predicted"/>
<evidence type="ECO:0000313" key="1">
    <source>
        <dbReference type="EMBL" id="CAE4612369.1"/>
    </source>
</evidence>
<gene>
    <name evidence="1" type="ORF">AMON00008_LOCUS34474</name>
</gene>
<organism evidence="1">
    <name type="scientific">Alexandrium monilatum</name>
    <dbReference type="NCBI Taxonomy" id="311494"/>
    <lineage>
        <taxon>Eukaryota</taxon>
        <taxon>Sar</taxon>
        <taxon>Alveolata</taxon>
        <taxon>Dinophyceae</taxon>
        <taxon>Gonyaulacales</taxon>
        <taxon>Pyrocystaceae</taxon>
        <taxon>Alexandrium</taxon>
    </lineage>
</organism>
<dbReference type="EMBL" id="HBNR01049343">
    <property type="protein sequence ID" value="CAE4612369.1"/>
    <property type="molecule type" value="Transcribed_RNA"/>
</dbReference>
<accession>A0A7S4RGM7</accession>
<reference evidence="1" key="1">
    <citation type="submission" date="2021-01" db="EMBL/GenBank/DDBJ databases">
        <authorList>
            <person name="Corre E."/>
            <person name="Pelletier E."/>
            <person name="Niang G."/>
            <person name="Scheremetjew M."/>
            <person name="Finn R."/>
            <person name="Kale V."/>
            <person name="Holt S."/>
            <person name="Cochrane G."/>
            <person name="Meng A."/>
            <person name="Brown T."/>
            <person name="Cohen L."/>
        </authorList>
    </citation>
    <scope>NUCLEOTIDE SEQUENCE</scope>
    <source>
        <strain evidence="1">CCMP3105</strain>
    </source>
</reference>
<sequence>MPRRGGIVAAAGEVRAQPDHRVDEARVDRGRLEVRDVYRCQQSLQDLLPRRRSPAMVGHGPFVPVPIEVHIRVAVDVQDREGRLASFVGLLPVLEGIAMAVHDENRRACTRL</sequence>
<name>A0A7S4RGM7_9DINO</name>